<gene>
    <name evidence="1" type="ORF">ET464_13700</name>
</gene>
<keyword evidence="2" id="KW-1185">Reference proteome</keyword>
<dbReference type="OrthoDB" id="2599983at2"/>
<reference evidence="1 2" key="1">
    <citation type="submission" date="2019-01" db="EMBL/GenBank/DDBJ databases">
        <title>Genome sequencing of strain FW100M-2.</title>
        <authorList>
            <person name="Heo J."/>
            <person name="Kim S.-J."/>
            <person name="Kim J.-S."/>
            <person name="Hong S.-B."/>
            <person name="Kwon S.-W."/>
        </authorList>
    </citation>
    <scope>NUCLEOTIDE SEQUENCE [LARGE SCALE GENOMIC DNA]</scope>
    <source>
        <strain evidence="1 2">FW100M-2</strain>
    </source>
</reference>
<organism evidence="1 2">
    <name type="scientific">Paenibacillus protaetiae</name>
    <dbReference type="NCBI Taxonomy" id="2509456"/>
    <lineage>
        <taxon>Bacteria</taxon>
        <taxon>Bacillati</taxon>
        <taxon>Bacillota</taxon>
        <taxon>Bacilli</taxon>
        <taxon>Bacillales</taxon>
        <taxon>Paenibacillaceae</taxon>
        <taxon>Paenibacillus</taxon>
    </lineage>
</organism>
<protein>
    <submittedName>
        <fullName evidence="1">Uncharacterized protein</fullName>
    </submittedName>
</protein>
<sequence>MNCPEGDVGTRLLEAALYDETAIEFFRTYFKRPYVVNDRGHTMYPGFETADANSLIDFGKEGAGRFKIKLSQPVVEQLTELQIALGLSFFAHAAKLLIEYALRNLTIIQKVAPGMEWVKITRIEEPAEKLVAVTNQKGIPNVWSIFK</sequence>
<dbReference type="AlphaFoldDB" id="A0A4P6F2I1"/>
<accession>A0A4P6F2I1</accession>
<dbReference type="KEGG" id="pprt:ET464_13700"/>
<dbReference type="Proteomes" id="UP000293568">
    <property type="component" value="Chromosome"/>
</dbReference>
<evidence type="ECO:0000313" key="1">
    <source>
        <dbReference type="EMBL" id="QAY67297.1"/>
    </source>
</evidence>
<dbReference type="EMBL" id="CP035492">
    <property type="protein sequence ID" value="QAY67297.1"/>
    <property type="molecule type" value="Genomic_DNA"/>
</dbReference>
<evidence type="ECO:0000313" key="2">
    <source>
        <dbReference type="Proteomes" id="UP000293568"/>
    </source>
</evidence>
<proteinExistence type="predicted"/>
<dbReference type="RefSeq" id="WP_129441770.1">
    <property type="nucleotide sequence ID" value="NZ_CP035492.1"/>
</dbReference>
<name>A0A4P6F2I1_9BACL</name>